<gene>
    <name evidence="6" type="ORF">GHT09_007511</name>
    <name evidence="7" type="ORF">MONAX_5E025477</name>
</gene>
<feature type="region of interest" description="Disordered" evidence="4">
    <location>
        <begin position="17"/>
        <end position="47"/>
    </location>
</feature>
<keyword evidence="8" id="KW-1185">Reference proteome</keyword>
<reference evidence="6" key="2">
    <citation type="submission" date="2020-08" db="EMBL/GenBank/DDBJ databases">
        <authorList>
            <person name="Shumante A."/>
            <person name="Zimin A.V."/>
            <person name="Puiu D."/>
            <person name="Salzberg S.L."/>
        </authorList>
    </citation>
    <scope>NUCLEOTIDE SEQUENCE</scope>
    <source>
        <strain evidence="6">WC2-LM</strain>
        <tissue evidence="6">Liver</tissue>
    </source>
</reference>
<organism evidence="7 8">
    <name type="scientific">Marmota monax</name>
    <name type="common">Woodchuck</name>
    <dbReference type="NCBI Taxonomy" id="9995"/>
    <lineage>
        <taxon>Eukaryota</taxon>
        <taxon>Metazoa</taxon>
        <taxon>Chordata</taxon>
        <taxon>Craniata</taxon>
        <taxon>Vertebrata</taxon>
        <taxon>Euteleostomi</taxon>
        <taxon>Mammalia</taxon>
        <taxon>Eutheria</taxon>
        <taxon>Euarchontoglires</taxon>
        <taxon>Glires</taxon>
        <taxon>Rodentia</taxon>
        <taxon>Sciuromorpha</taxon>
        <taxon>Sciuridae</taxon>
        <taxon>Xerinae</taxon>
        <taxon>Marmotini</taxon>
        <taxon>Marmota</taxon>
    </lineage>
</organism>
<dbReference type="AlphaFoldDB" id="A0A5E4A8C3"/>
<evidence type="ECO:0000256" key="4">
    <source>
        <dbReference type="SAM" id="MobiDB-lite"/>
    </source>
</evidence>
<dbReference type="Pfam" id="PF03226">
    <property type="entry name" value="Yippee-Mis18"/>
    <property type="match status" value="1"/>
</dbReference>
<feature type="compositionally biased region" description="Basic residues" evidence="4">
    <location>
        <begin position="33"/>
        <end position="47"/>
    </location>
</feature>
<evidence type="ECO:0000313" key="8">
    <source>
        <dbReference type="Proteomes" id="UP000335636"/>
    </source>
</evidence>
<dbReference type="Proteomes" id="UP000335636">
    <property type="component" value="Unassembled WGS sequence"/>
</dbReference>
<proteinExistence type="inferred from homology"/>
<evidence type="ECO:0000256" key="2">
    <source>
        <dbReference type="ARBA" id="ARBA00022723"/>
    </source>
</evidence>
<sequence>MGSVRKQGKAEGCSYVKSDLTSTGSAPVESPSKKGRAKSRWQRGSHRRSGFFRTSAIKMGRIFLDHIGGTRLFSCANCDTILTNRSELISTRFTGATGRAFLFNKVVNLQYSEVQDRVMLTGRHMVRDVSCKNCNSKLGWIYEFATEDSQRYKEGRVILERALVRESEGFEEHVPSDNS</sequence>
<comment type="similarity">
    <text evidence="1">Belongs to the yippee family.</text>
</comment>
<evidence type="ECO:0000259" key="5">
    <source>
        <dbReference type="PROSITE" id="PS51792"/>
    </source>
</evidence>
<evidence type="ECO:0000256" key="3">
    <source>
        <dbReference type="ARBA" id="ARBA00022833"/>
    </source>
</evidence>
<dbReference type="InterPro" id="IPR039058">
    <property type="entry name" value="Yippee_fam"/>
</dbReference>
<dbReference type="PANTHER" id="PTHR13848">
    <property type="entry name" value="PROTEIN YIPPEE-LIKE CG15309-RELATED"/>
    <property type="match status" value="1"/>
</dbReference>
<keyword evidence="2" id="KW-0479">Metal-binding</keyword>
<accession>A0A5E4A8C3</accession>
<evidence type="ECO:0000313" key="6">
    <source>
        <dbReference type="EMBL" id="KAF7481116.1"/>
    </source>
</evidence>
<dbReference type="EMBL" id="CABDUW010000029">
    <property type="protein sequence ID" value="VTJ53517.1"/>
    <property type="molecule type" value="Genomic_DNA"/>
</dbReference>
<name>A0A5E4A8C3_MARMO</name>
<keyword evidence="3" id="KW-0862">Zinc</keyword>
<dbReference type="PROSITE" id="PS51792">
    <property type="entry name" value="YIPPEE"/>
    <property type="match status" value="1"/>
</dbReference>
<evidence type="ECO:0000256" key="1">
    <source>
        <dbReference type="ARBA" id="ARBA00005613"/>
    </source>
</evidence>
<evidence type="ECO:0000313" key="7">
    <source>
        <dbReference type="EMBL" id="VTJ53517.1"/>
    </source>
</evidence>
<reference evidence="7 8" key="1">
    <citation type="submission" date="2019-04" db="EMBL/GenBank/DDBJ databases">
        <authorList>
            <person name="Alioto T."/>
            <person name="Alioto T."/>
        </authorList>
    </citation>
    <scope>NUCLEOTIDE SEQUENCE [LARGE SCALE GENOMIC DNA]</scope>
</reference>
<dbReference type="InterPro" id="IPR004910">
    <property type="entry name" value="Yippee/Mis18/Cereblon"/>
</dbReference>
<dbReference type="InterPro" id="IPR034751">
    <property type="entry name" value="Yippee"/>
</dbReference>
<protein>
    <submittedName>
        <fullName evidence="6">Protein yippee 5-like</fullName>
    </submittedName>
</protein>
<feature type="domain" description="Yippee" evidence="5">
    <location>
        <begin position="71"/>
        <end position="168"/>
    </location>
</feature>
<dbReference type="GO" id="GO:0046872">
    <property type="term" value="F:metal ion binding"/>
    <property type="evidence" value="ECO:0007669"/>
    <property type="project" value="UniProtKB-KW"/>
</dbReference>
<dbReference type="EMBL" id="WJEC01000753">
    <property type="protein sequence ID" value="KAF7481116.1"/>
    <property type="molecule type" value="Genomic_DNA"/>
</dbReference>
<dbReference type="Proteomes" id="UP000662637">
    <property type="component" value="Unassembled WGS sequence"/>
</dbReference>